<organism evidence="3">
    <name type="scientific">Ditylum brightwellii</name>
    <dbReference type="NCBI Taxonomy" id="49249"/>
    <lineage>
        <taxon>Eukaryota</taxon>
        <taxon>Sar</taxon>
        <taxon>Stramenopiles</taxon>
        <taxon>Ochrophyta</taxon>
        <taxon>Bacillariophyta</taxon>
        <taxon>Mediophyceae</taxon>
        <taxon>Lithodesmiophycidae</taxon>
        <taxon>Lithodesmiales</taxon>
        <taxon>Lithodesmiaceae</taxon>
        <taxon>Ditylum</taxon>
    </lineage>
</organism>
<gene>
    <name evidence="3" type="ORF">DBRI1063_LOCUS16223</name>
</gene>
<evidence type="ECO:0000313" key="3">
    <source>
        <dbReference type="EMBL" id="CAD9340338.1"/>
    </source>
</evidence>
<evidence type="ECO:0000256" key="1">
    <source>
        <dbReference type="SAM" id="MobiDB-lite"/>
    </source>
</evidence>
<keyword evidence="2" id="KW-1133">Transmembrane helix</keyword>
<dbReference type="AlphaFoldDB" id="A0A7S1ZIP5"/>
<dbReference type="EMBL" id="HBGN01025356">
    <property type="protein sequence ID" value="CAD9340338.1"/>
    <property type="molecule type" value="Transcribed_RNA"/>
</dbReference>
<accession>A0A7S1ZIP5</accession>
<feature type="transmembrane region" description="Helical" evidence="2">
    <location>
        <begin position="176"/>
        <end position="192"/>
    </location>
</feature>
<feature type="transmembrane region" description="Helical" evidence="2">
    <location>
        <begin position="425"/>
        <end position="443"/>
    </location>
</feature>
<feature type="transmembrane region" description="Helical" evidence="2">
    <location>
        <begin position="671"/>
        <end position="689"/>
    </location>
</feature>
<feature type="transmembrane region" description="Helical" evidence="2">
    <location>
        <begin position="376"/>
        <end position="399"/>
    </location>
</feature>
<keyword evidence="2" id="KW-0812">Transmembrane</keyword>
<feature type="transmembrane region" description="Helical" evidence="2">
    <location>
        <begin position="917"/>
        <end position="945"/>
    </location>
</feature>
<feature type="transmembrane region" description="Helical" evidence="2">
    <location>
        <begin position="806"/>
        <end position="829"/>
    </location>
</feature>
<evidence type="ECO:0008006" key="4">
    <source>
        <dbReference type="Google" id="ProtNLM"/>
    </source>
</evidence>
<feature type="transmembrane region" description="Helical" evidence="2">
    <location>
        <begin position="147"/>
        <end position="164"/>
    </location>
</feature>
<keyword evidence="2" id="KW-0472">Membrane</keyword>
<feature type="region of interest" description="Disordered" evidence="1">
    <location>
        <begin position="1"/>
        <end position="48"/>
    </location>
</feature>
<feature type="region of interest" description="Disordered" evidence="1">
    <location>
        <begin position="984"/>
        <end position="1006"/>
    </location>
</feature>
<feature type="transmembrane region" description="Helical" evidence="2">
    <location>
        <begin position="449"/>
        <end position="468"/>
    </location>
</feature>
<proteinExistence type="predicted"/>
<feature type="transmembrane region" description="Helical" evidence="2">
    <location>
        <begin position="761"/>
        <end position="786"/>
    </location>
</feature>
<feature type="transmembrane region" description="Helical" evidence="2">
    <location>
        <begin position="105"/>
        <end position="127"/>
    </location>
</feature>
<feature type="transmembrane region" description="Helical" evidence="2">
    <location>
        <begin position="878"/>
        <end position="897"/>
    </location>
</feature>
<feature type="transmembrane region" description="Helical" evidence="2">
    <location>
        <begin position="525"/>
        <end position="543"/>
    </location>
</feature>
<feature type="transmembrane region" description="Helical" evidence="2">
    <location>
        <begin position="246"/>
        <end position="269"/>
    </location>
</feature>
<protein>
    <recommendedName>
        <fullName evidence="4">Transmembrane protein</fullName>
    </recommendedName>
</protein>
<feature type="transmembrane region" description="Helical" evidence="2">
    <location>
        <begin position="630"/>
        <end position="651"/>
    </location>
</feature>
<sequence length="1006" mass="113374">MNLKIMQGTPNKDTLNGGKEKENDRWLDPRFEREEVENDEQSSSHIDAAVSNGDGLFDECIIVSPNNNSRRRRRRDGELQYHEEVVERVDMKKQQQQQQRQKSSWMFNFVVDSLLCAIPTIIFLLGFSALGFGHTSMIQSRTLQQHAPKAFEILCMIGLTLYLLDFNEWRAMYRKFAYSVLIVGVTIVVFLNQSLYPAGPLCLFMILVPLYLLGGAKRVMGFDHRHQKQVGISNDEYFLFRLSRPLLFMGMVTLIIWLIWIVSGFSLIFTEEEEKQQNNNQWHITTKVRYAEYLGCPADFQDFPQCRNEALYNETGVEDTCFNVVIKDSSGAYNAEEEGETDMNSLFIDGKRSRIRFDTGCESYCTMVYNGCVHAFLVWVNPLLVGVGLILLGFVADFLGRRNKSTSNVPHDTFGSRGLSTTTNMYLALIFVVWCTASLAGAGDGITSALVAFACSSMVAIGIFIFSVTDATFDAHEFNGMSNADASSQFWDIDGSNSNRSMTKTPIFSKVASDYEPYIDTVRGLIVITLSPILIAYLLLSFVNQCIRYIAAFITCSKRNSIEAFDTYDWRTWITKRTRQQVDDFNSWDDHGKVYRIALYWGIAFTLLQVIVQQFTVVLLSWLIKTTESLPLGVVTIVIFMVGMFLFLLPTTPGGPIYIAAGAVIPSAGKYSLGMFGSVVYCIMLCLVIKLMACAMQQKVIGEGLSNYVTTRRWIGVNSSLVRTMRVVVSEPGMTIAKSSILVGCPDWPTSVLCGILRLDLLPILVGTTPIIFIIIPMVLTGYFAYMASLPPDSYGQMQFPHANTYSAMFAVLSAIAQFASMAAAAFYVESESKRRKDDIDRLPVDLEVHIAEERERISNDAFTQATKWGSSTIFTKWTLRLSVVSMIACCYILQFWQSKCFRHLDMMNTSAEDINILKFVSPLGWTALSFFLVSCSLLAIYLVWAKKETMKLLQKPLRIHLQRDEDSEADNGHDDVFHFMEPSEDLPLKHSSPSNKAEYGSMGSK</sequence>
<name>A0A7S1ZIP5_9STRA</name>
<evidence type="ECO:0000256" key="2">
    <source>
        <dbReference type="SAM" id="Phobius"/>
    </source>
</evidence>
<reference evidence="3" key="1">
    <citation type="submission" date="2021-01" db="EMBL/GenBank/DDBJ databases">
        <authorList>
            <person name="Corre E."/>
            <person name="Pelletier E."/>
            <person name="Niang G."/>
            <person name="Scheremetjew M."/>
            <person name="Finn R."/>
            <person name="Kale V."/>
            <person name="Holt S."/>
            <person name="Cochrane G."/>
            <person name="Meng A."/>
            <person name="Brown T."/>
            <person name="Cohen L."/>
        </authorList>
    </citation>
    <scope>NUCLEOTIDE SEQUENCE</scope>
    <source>
        <strain evidence="3">Pop2</strain>
    </source>
</reference>
<feature type="compositionally biased region" description="Basic and acidic residues" evidence="1">
    <location>
        <begin position="18"/>
        <end position="33"/>
    </location>
</feature>